<evidence type="ECO:0000256" key="5">
    <source>
        <dbReference type="ARBA" id="ARBA00008324"/>
    </source>
</evidence>
<dbReference type="PANTHER" id="PTHR21660">
    <property type="entry name" value="THIOESTERASE SUPERFAMILY MEMBER-RELATED"/>
    <property type="match status" value="1"/>
</dbReference>
<evidence type="ECO:0000256" key="14">
    <source>
        <dbReference type="ARBA" id="ARBA00058205"/>
    </source>
</evidence>
<dbReference type="AlphaFoldDB" id="A0A8T2CTV9"/>
<dbReference type="GO" id="GO:0005829">
    <property type="term" value="C:cytosol"/>
    <property type="evidence" value="ECO:0007669"/>
    <property type="project" value="UniProtKB-SubCell"/>
</dbReference>
<evidence type="ECO:0000256" key="13">
    <source>
        <dbReference type="ARBA" id="ARBA00052976"/>
    </source>
</evidence>
<dbReference type="InterPro" id="IPR039298">
    <property type="entry name" value="ACOT13"/>
</dbReference>
<keyword evidence="9" id="KW-0443">Lipid metabolism</keyword>
<evidence type="ECO:0000256" key="16">
    <source>
        <dbReference type="ARBA" id="ARBA00067273"/>
    </source>
</evidence>
<evidence type="ECO:0000313" key="19">
    <source>
        <dbReference type="EMBL" id="KAG7600294.1"/>
    </source>
</evidence>
<dbReference type="GO" id="GO:0006629">
    <property type="term" value="P:lipid metabolic process"/>
    <property type="evidence" value="ECO:0007669"/>
    <property type="project" value="UniProtKB-KW"/>
</dbReference>
<evidence type="ECO:0000313" key="20">
    <source>
        <dbReference type="Proteomes" id="UP000694251"/>
    </source>
</evidence>
<proteinExistence type="inferred from homology"/>
<comment type="similarity">
    <text evidence="5">Belongs to the thioesterase PaaI family.</text>
</comment>
<evidence type="ECO:0000256" key="2">
    <source>
        <dbReference type="ARBA" id="ARBA00004173"/>
    </source>
</evidence>
<sequence length="162" mass="18289">MEDTVIPKMREHLEELAKDKSHSHFPSFILEGLRVIHVGRGIVRCKMTVTHHVLKEDGTFHTAAIGVLMELMGATAVYSAGGSHVSVDLNYSLYSTAKIQEKVKIEARLVGKKREDLNAAIIKIRREYDEELIATGRLWMRLLMTSFNLYVKPNGVDQVSKL</sequence>
<dbReference type="GO" id="GO:0005634">
    <property type="term" value="C:nucleus"/>
    <property type="evidence" value="ECO:0007669"/>
    <property type="project" value="UniProtKB-SubCell"/>
</dbReference>
<organism evidence="19 20">
    <name type="scientific">Arabidopsis suecica</name>
    <name type="common">Swedish thale-cress</name>
    <name type="synonym">Cardaminopsis suecica</name>
    <dbReference type="NCBI Taxonomy" id="45249"/>
    <lineage>
        <taxon>Eukaryota</taxon>
        <taxon>Viridiplantae</taxon>
        <taxon>Streptophyta</taxon>
        <taxon>Embryophyta</taxon>
        <taxon>Tracheophyta</taxon>
        <taxon>Spermatophyta</taxon>
        <taxon>Magnoliopsida</taxon>
        <taxon>eudicotyledons</taxon>
        <taxon>Gunneridae</taxon>
        <taxon>Pentapetalae</taxon>
        <taxon>rosids</taxon>
        <taxon>malvids</taxon>
        <taxon>Brassicales</taxon>
        <taxon>Brassicaceae</taxon>
        <taxon>Camelineae</taxon>
        <taxon>Arabidopsis</taxon>
    </lineage>
</organism>
<evidence type="ECO:0000256" key="3">
    <source>
        <dbReference type="ARBA" id="ARBA00004186"/>
    </source>
</evidence>
<name>A0A8T2CTV9_ARASU</name>
<keyword evidence="12" id="KW-0539">Nucleus</keyword>
<dbReference type="GO" id="GO:0047617">
    <property type="term" value="F:fatty acyl-CoA hydrolase activity"/>
    <property type="evidence" value="ECO:0007669"/>
    <property type="project" value="InterPro"/>
</dbReference>
<protein>
    <recommendedName>
        <fullName evidence="16">Acyl-coenzyme A thioesterase 13</fullName>
    </recommendedName>
    <alternativeName>
        <fullName evidence="17">Hotdog-fold thioesterase superfamily member 2</fullName>
    </alternativeName>
    <alternativeName>
        <fullName evidence="18">Thioesterase superfamily member 2</fullName>
    </alternativeName>
</protein>
<accession>A0A8T2CTV9</accession>
<comment type="subcellular location">
    <subcellularLocation>
        <location evidence="3">Cytoplasm</location>
        <location evidence="3">Cytoskeleton</location>
        <location evidence="3">Spindle</location>
    </subcellularLocation>
    <subcellularLocation>
        <location evidence="4">Cytoplasm</location>
        <location evidence="4">Cytosol</location>
    </subcellularLocation>
    <subcellularLocation>
        <location evidence="2">Mitochondrion</location>
    </subcellularLocation>
    <subcellularLocation>
        <location evidence="1">Nucleus</location>
    </subcellularLocation>
</comment>
<evidence type="ECO:0000256" key="11">
    <source>
        <dbReference type="ARBA" id="ARBA00023212"/>
    </source>
</evidence>
<dbReference type="GO" id="GO:0005819">
    <property type="term" value="C:spindle"/>
    <property type="evidence" value="ECO:0007669"/>
    <property type="project" value="UniProtKB-SubCell"/>
</dbReference>
<evidence type="ECO:0000256" key="12">
    <source>
        <dbReference type="ARBA" id="ARBA00023242"/>
    </source>
</evidence>
<dbReference type="CDD" id="cd03443">
    <property type="entry name" value="PaaI_thioesterase"/>
    <property type="match status" value="1"/>
</dbReference>
<dbReference type="FunFam" id="3.10.129.10:FF:000021">
    <property type="entry name" value="Acyl-coenzyme A thioesterase 13"/>
    <property type="match status" value="1"/>
</dbReference>
<evidence type="ECO:0000256" key="17">
    <source>
        <dbReference type="ARBA" id="ARBA00081533"/>
    </source>
</evidence>
<dbReference type="PANTHER" id="PTHR21660:SF1">
    <property type="entry name" value="ACYL-COENZYME A THIOESTERASE 13"/>
    <property type="match status" value="1"/>
</dbReference>
<keyword evidence="7" id="KW-0378">Hydrolase</keyword>
<evidence type="ECO:0000256" key="10">
    <source>
        <dbReference type="ARBA" id="ARBA00023128"/>
    </source>
</evidence>
<keyword evidence="10" id="KW-0496">Mitochondrion</keyword>
<dbReference type="Proteomes" id="UP000694251">
    <property type="component" value="Chromosome 6"/>
</dbReference>
<evidence type="ECO:0000256" key="6">
    <source>
        <dbReference type="ARBA" id="ARBA00022490"/>
    </source>
</evidence>
<evidence type="ECO:0000256" key="8">
    <source>
        <dbReference type="ARBA" id="ARBA00022990"/>
    </source>
</evidence>
<comment type="function">
    <text evidence="14">Catalyzes the hydrolysis of acyl-CoAs into free fatty acids and coenzyme A (CoASH), regulating their respective intracellular levels. Has acyl-CoA thioesterase activity towards medium (C12) and long-chain (C18) fatty acyl-CoA substrates. Can also hydrolyze 3-hydroxyphenylacetyl-CoA and 3,4-dihydroxyphenylacetyl-CoA (in vitro). May play a role in controlling adaptive thermogenesis.</text>
</comment>
<dbReference type="GO" id="GO:0005739">
    <property type="term" value="C:mitochondrion"/>
    <property type="evidence" value="ECO:0007669"/>
    <property type="project" value="UniProtKB-SubCell"/>
</dbReference>
<keyword evidence="6" id="KW-0963">Cytoplasm</keyword>
<gene>
    <name evidence="19" type="ORF">ISN44_As06g044100</name>
</gene>
<evidence type="ECO:0000256" key="18">
    <source>
        <dbReference type="ARBA" id="ARBA00083956"/>
    </source>
</evidence>
<comment type="catalytic activity">
    <reaction evidence="13">
        <text>a fatty acyl-CoA + H2O = a fatty acid + CoA + H(+)</text>
        <dbReference type="Rhea" id="RHEA:16781"/>
        <dbReference type="ChEBI" id="CHEBI:15377"/>
        <dbReference type="ChEBI" id="CHEBI:15378"/>
        <dbReference type="ChEBI" id="CHEBI:28868"/>
        <dbReference type="ChEBI" id="CHEBI:57287"/>
        <dbReference type="ChEBI" id="CHEBI:77636"/>
    </reaction>
    <physiologicalReaction direction="left-to-right" evidence="13">
        <dbReference type="Rhea" id="RHEA:16782"/>
    </physiologicalReaction>
</comment>
<dbReference type="OrthoDB" id="46529at2759"/>
<dbReference type="EMBL" id="JAEFBJ010000006">
    <property type="protein sequence ID" value="KAG7600294.1"/>
    <property type="molecule type" value="Genomic_DNA"/>
</dbReference>
<keyword evidence="8" id="KW-0007">Acetylation</keyword>
<evidence type="ECO:0000256" key="9">
    <source>
        <dbReference type="ARBA" id="ARBA00023098"/>
    </source>
</evidence>
<comment type="subunit">
    <text evidence="15">Homotetramer. Interacts with PCTP.</text>
</comment>
<comment type="caution">
    <text evidence="19">The sequence shown here is derived from an EMBL/GenBank/DDBJ whole genome shotgun (WGS) entry which is preliminary data.</text>
</comment>
<reference evidence="19 20" key="1">
    <citation type="submission" date="2020-12" db="EMBL/GenBank/DDBJ databases">
        <title>Concerted genomic and epigenomic changes stabilize Arabidopsis allopolyploids.</title>
        <authorList>
            <person name="Chen Z."/>
        </authorList>
    </citation>
    <scope>NUCLEOTIDE SEQUENCE [LARGE SCALE GENOMIC DNA]</scope>
    <source>
        <strain evidence="19">As9502</strain>
        <tissue evidence="19">Leaf</tissue>
    </source>
</reference>
<evidence type="ECO:0000256" key="15">
    <source>
        <dbReference type="ARBA" id="ARBA00064709"/>
    </source>
</evidence>
<evidence type="ECO:0000256" key="4">
    <source>
        <dbReference type="ARBA" id="ARBA00004514"/>
    </source>
</evidence>
<keyword evidence="20" id="KW-1185">Reference proteome</keyword>
<evidence type="ECO:0000256" key="1">
    <source>
        <dbReference type="ARBA" id="ARBA00004123"/>
    </source>
</evidence>
<keyword evidence="11" id="KW-0206">Cytoskeleton</keyword>
<evidence type="ECO:0000256" key="7">
    <source>
        <dbReference type="ARBA" id="ARBA00022801"/>
    </source>
</evidence>